<organism evidence="2 3">
    <name type="scientific">Protea cynaroides</name>
    <dbReference type="NCBI Taxonomy" id="273540"/>
    <lineage>
        <taxon>Eukaryota</taxon>
        <taxon>Viridiplantae</taxon>
        <taxon>Streptophyta</taxon>
        <taxon>Embryophyta</taxon>
        <taxon>Tracheophyta</taxon>
        <taxon>Spermatophyta</taxon>
        <taxon>Magnoliopsida</taxon>
        <taxon>Proteales</taxon>
        <taxon>Proteaceae</taxon>
        <taxon>Protea</taxon>
    </lineage>
</organism>
<feature type="compositionally biased region" description="Basic and acidic residues" evidence="1">
    <location>
        <begin position="91"/>
        <end position="122"/>
    </location>
</feature>
<protein>
    <submittedName>
        <fullName evidence="2">Uncharacterized protein</fullName>
    </submittedName>
</protein>
<feature type="region of interest" description="Disordered" evidence="1">
    <location>
        <begin position="1"/>
        <end position="70"/>
    </location>
</feature>
<evidence type="ECO:0000313" key="2">
    <source>
        <dbReference type="EMBL" id="KAJ4963588.1"/>
    </source>
</evidence>
<gene>
    <name evidence="2" type="ORF">NE237_023527</name>
</gene>
<comment type="caution">
    <text evidence="2">The sequence shown here is derived from an EMBL/GenBank/DDBJ whole genome shotgun (WGS) entry which is preliminary data.</text>
</comment>
<dbReference type="AlphaFoldDB" id="A0A9Q0K6N7"/>
<name>A0A9Q0K6N7_9MAGN</name>
<keyword evidence="3" id="KW-1185">Reference proteome</keyword>
<feature type="compositionally biased region" description="Basic and acidic residues" evidence="1">
    <location>
        <begin position="148"/>
        <end position="160"/>
    </location>
</feature>
<dbReference type="EMBL" id="JAMYWD010000008">
    <property type="protein sequence ID" value="KAJ4963588.1"/>
    <property type="molecule type" value="Genomic_DNA"/>
</dbReference>
<proteinExistence type="predicted"/>
<feature type="compositionally biased region" description="Low complexity" evidence="1">
    <location>
        <begin position="18"/>
        <end position="38"/>
    </location>
</feature>
<feature type="region of interest" description="Disordered" evidence="1">
    <location>
        <begin position="91"/>
        <end position="160"/>
    </location>
</feature>
<feature type="compositionally biased region" description="Basic and acidic residues" evidence="1">
    <location>
        <begin position="40"/>
        <end position="49"/>
    </location>
</feature>
<evidence type="ECO:0000256" key="1">
    <source>
        <dbReference type="SAM" id="MobiDB-lite"/>
    </source>
</evidence>
<reference evidence="2" key="1">
    <citation type="journal article" date="2023" name="Plant J.">
        <title>The genome of the king protea, Protea cynaroides.</title>
        <authorList>
            <person name="Chang J."/>
            <person name="Duong T.A."/>
            <person name="Schoeman C."/>
            <person name="Ma X."/>
            <person name="Roodt D."/>
            <person name="Barker N."/>
            <person name="Li Z."/>
            <person name="Van de Peer Y."/>
            <person name="Mizrachi E."/>
        </authorList>
    </citation>
    <scope>NUCLEOTIDE SEQUENCE</scope>
    <source>
        <tissue evidence="2">Young leaves</tissue>
    </source>
</reference>
<sequence length="342" mass="38333">MSVSEGDSVVVLGEKPRSSSFEGTFTSSSSGSTKSWTSIDDSKSCRPGKEPVVQSNSNMEAAKGEDEEVDVVRTSLELKVTEEQLQALREKKMQDLDKKKKEAEACSRKERDKDSREKRGKGGVEASTANIDPSKDRQQKLLKKKHKESSEQLSEKSSEVARDNVLADVGQAYAQPLIPNPRTTDFTGLRLDHTMSPRTDIDYAFHPDWAILENDTALGDPWVALEFLAHGRLNRDRAMLRQMTGPAFIISFDTLSIMISNYEQKAMERYILMSDMIKEADEERNLAIKEKEAKEVETGAVAAQKYADEITLRVVNWAGCQALEQLDMSSDEEDEDDEVILQ</sequence>
<accession>A0A9Q0K6N7</accession>
<dbReference type="Proteomes" id="UP001141806">
    <property type="component" value="Unassembled WGS sequence"/>
</dbReference>
<evidence type="ECO:0000313" key="3">
    <source>
        <dbReference type="Proteomes" id="UP001141806"/>
    </source>
</evidence>